<dbReference type="InterPro" id="IPR001753">
    <property type="entry name" value="Enoyl-CoA_hydra/iso"/>
</dbReference>
<dbReference type="GO" id="GO:0004300">
    <property type="term" value="F:enoyl-CoA hydratase activity"/>
    <property type="evidence" value="ECO:0007669"/>
    <property type="project" value="UniProtKB-EC"/>
</dbReference>
<keyword evidence="3 4" id="KW-0456">Lyase</keyword>
<protein>
    <submittedName>
        <fullName evidence="4">Enoyl-CoA hydratase</fullName>
        <ecNumber evidence="4">4.2.1.17</ecNumber>
    </submittedName>
</protein>
<dbReference type="CDD" id="cd06558">
    <property type="entry name" value="crotonase-like"/>
    <property type="match status" value="1"/>
</dbReference>
<organism evidence="4 5">
    <name type="scientific">Sphingobium indicum BiD32</name>
    <dbReference type="NCBI Taxonomy" id="1301087"/>
    <lineage>
        <taxon>Bacteria</taxon>
        <taxon>Pseudomonadati</taxon>
        <taxon>Pseudomonadota</taxon>
        <taxon>Alphaproteobacteria</taxon>
        <taxon>Sphingomonadales</taxon>
        <taxon>Sphingomonadaceae</taxon>
        <taxon>Sphingobium</taxon>
    </lineage>
</organism>
<keyword evidence="2" id="KW-0443">Lipid metabolism</keyword>
<dbReference type="OrthoDB" id="7225138at2"/>
<dbReference type="GO" id="GO:0006635">
    <property type="term" value="P:fatty acid beta-oxidation"/>
    <property type="evidence" value="ECO:0007669"/>
    <property type="project" value="TreeGrafter"/>
</dbReference>
<dbReference type="FunFam" id="3.90.226.10:FF:000009">
    <property type="entry name" value="Carnitinyl-CoA dehydratase"/>
    <property type="match status" value="1"/>
</dbReference>
<dbReference type="Gene3D" id="1.10.12.10">
    <property type="entry name" value="Lyase 2-enoyl-coa Hydratase, Chain A, domain 2"/>
    <property type="match status" value="1"/>
</dbReference>
<dbReference type="InterPro" id="IPR014748">
    <property type="entry name" value="Enoyl-CoA_hydra_C"/>
</dbReference>
<keyword evidence="5" id="KW-1185">Reference proteome</keyword>
<dbReference type="RefSeq" id="WP_006951036.1">
    <property type="nucleotide sequence ID" value="NZ_CAVK010000039.1"/>
</dbReference>
<comment type="similarity">
    <text evidence="1">Belongs to the enoyl-CoA hydratase/isomerase family.</text>
</comment>
<dbReference type="Gene3D" id="3.90.226.10">
    <property type="entry name" value="2-enoyl-CoA Hydratase, Chain A, domain 1"/>
    <property type="match status" value="1"/>
</dbReference>
<dbReference type="EC" id="4.2.1.17" evidence="4"/>
<evidence type="ECO:0000313" key="4">
    <source>
        <dbReference type="EMBL" id="CCW16487.1"/>
    </source>
</evidence>
<evidence type="ECO:0000256" key="3">
    <source>
        <dbReference type="ARBA" id="ARBA00023239"/>
    </source>
</evidence>
<comment type="caution">
    <text evidence="4">The sequence shown here is derived from an EMBL/GenBank/DDBJ whole genome shotgun (WGS) entry which is preliminary data.</text>
</comment>
<dbReference type="EMBL" id="CAVK010000039">
    <property type="protein sequence ID" value="CCW16487.1"/>
    <property type="molecule type" value="Genomic_DNA"/>
</dbReference>
<evidence type="ECO:0000256" key="2">
    <source>
        <dbReference type="ARBA" id="ARBA00023098"/>
    </source>
</evidence>
<dbReference type="SUPFAM" id="SSF52096">
    <property type="entry name" value="ClpP/crotonase"/>
    <property type="match status" value="1"/>
</dbReference>
<dbReference type="PANTHER" id="PTHR11941">
    <property type="entry name" value="ENOYL-COA HYDRATASE-RELATED"/>
    <property type="match status" value="1"/>
</dbReference>
<evidence type="ECO:0000313" key="5">
    <source>
        <dbReference type="Proteomes" id="UP000013201"/>
    </source>
</evidence>
<proteinExistence type="inferred from homology"/>
<dbReference type="Pfam" id="PF00378">
    <property type="entry name" value="ECH_1"/>
    <property type="match status" value="1"/>
</dbReference>
<dbReference type="InterPro" id="IPR029045">
    <property type="entry name" value="ClpP/crotonase-like_dom_sf"/>
</dbReference>
<dbReference type="PANTHER" id="PTHR11941:SF169">
    <property type="entry name" value="(7AS)-7A-METHYL-1,5-DIOXO-2,3,5,6,7,7A-HEXAHYDRO-1H-INDENE-CARBOXYL-COA HYDROLASE"/>
    <property type="match status" value="1"/>
</dbReference>
<dbReference type="Proteomes" id="UP000013201">
    <property type="component" value="Unassembled WGS sequence"/>
</dbReference>
<gene>
    <name evidence="4" type="ORF">EBBID32_8230</name>
</gene>
<reference evidence="4 5" key="1">
    <citation type="submission" date="2013-03" db="EMBL/GenBank/DDBJ databases">
        <authorList>
            <person name="Le V."/>
        </authorList>
    </citation>
    <scope>NUCLEOTIDE SEQUENCE [LARGE SCALE GENOMIC DNA]</scope>
    <source>
        <strain evidence="4 5">BiD32</strain>
    </source>
</reference>
<reference evidence="5" key="2">
    <citation type="submission" date="2013-04" db="EMBL/GenBank/DDBJ databases">
        <title>Bisphenol A degrading Sphingobium sp. strain BiD32.</title>
        <authorList>
            <person name="Nielsen J.L."/>
            <person name="Zhou N.A."/>
            <person name="Kjeldal H."/>
        </authorList>
    </citation>
    <scope>NUCLEOTIDE SEQUENCE [LARGE SCALE GENOMIC DNA]</scope>
    <source>
        <strain evidence="5">BiD32</strain>
    </source>
</reference>
<sequence length="261" mass="27582">MSHEADVVLLERVDDHIAVVTLNRPEKRHAVNGAVARRLDAIVKETEADPSVRVVVLTSSGGPTFCAGADLAEVAAGCAADLNTPDGGFGGFVESKRDKPWIVAVRGSALGGGLEFSLACDLRIVGENTVLGLPEVKRGLIAGAGGIYRLPRQIPRAIALEMIAVGEPVDAARAYALGLVNAVVPDGDVLKTALDYARKIAANAPLSVRESLKIARATQEVTEAESILAMQAAVDLLMRSEDFREGPRAFVEKRAPQWSGR</sequence>
<evidence type="ECO:0000256" key="1">
    <source>
        <dbReference type="ARBA" id="ARBA00005254"/>
    </source>
</evidence>
<dbReference type="AlphaFoldDB" id="N1MLJ5"/>
<accession>N1MLJ5</accession>
<name>N1MLJ5_9SPHN</name>